<dbReference type="EMBL" id="BMHK01000012">
    <property type="protein sequence ID" value="GGC02245.1"/>
    <property type="molecule type" value="Genomic_DNA"/>
</dbReference>
<dbReference type="AlphaFoldDB" id="A0A916TTR3"/>
<dbReference type="SUPFAM" id="SSF50346">
    <property type="entry name" value="PRC-barrel domain"/>
    <property type="match status" value="1"/>
</dbReference>
<gene>
    <name evidence="3" type="ORF">GCM10011494_20990</name>
</gene>
<name>A0A916TTR3_9SPHN</name>
<keyword evidence="4" id="KW-1185">Reference proteome</keyword>
<feature type="chain" id="PRO_5037158714" description="PRC-barrel domain-containing protein" evidence="2">
    <location>
        <begin position="42"/>
        <end position="217"/>
    </location>
</feature>
<feature type="signal peptide" evidence="2">
    <location>
        <begin position="1"/>
        <end position="41"/>
    </location>
</feature>
<evidence type="ECO:0000256" key="1">
    <source>
        <dbReference type="SAM" id="MobiDB-lite"/>
    </source>
</evidence>
<evidence type="ECO:0008006" key="5">
    <source>
        <dbReference type="Google" id="ProtNLM"/>
    </source>
</evidence>
<protein>
    <recommendedName>
        <fullName evidence="5">PRC-barrel domain-containing protein</fullName>
    </recommendedName>
</protein>
<dbReference type="InterPro" id="IPR011033">
    <property type="entry name" value="PRC_barrel-like_sf"/>
</dbReference>
<evidence type="ECO:0000313" key="3">
    <source>
        <dbReference type="EMBL" id="GGC02245.1"/>
    </source>
</evidence>
<reference evidence="3" key="2">
    <citation type="submission" date="2020-09" db="EMBL/GenBank/DDBJ databases">
        <authorList>
            <person name="Sun Q."/>
            <person name="Zhou Y."/>
        </authorList>
    </citation>
    <scope>NUCLEOTIDE SEQUENCE</scope>
    <source>
        <strain evidence="3">CGMCC 1.15095</strain>
    </source>
</reference>
<organism evidence="3 4">
    <name type="scientific">Novosphingobium endophyticum</name>
    <dbReference type="NCBI Taxonomy" id="1955250"/>
    <lineage>
        <taxon>Bacteria</taxon>
        <taxon>Pseudomonadati</taxon>
        <taxon>Pseudomonadota</taxon>
        <taxon>Alphaproteobacteria</taxon>
        <taxon>Sphingomonadales</taxon>
        <taxon>Sphingomonadaceae</taxon>
        <taxon>Novosphingobium</taxon>
    </lineage>
</organism>
<accession>A0A916TTR3</accession>
<keyword evidence="2" id="KW-0732">Signal</keyword>
<sequence>MIESQYRGRMTVSHEKEYNMKKSLIAAAIAAASLAPVAAVAQDAAATAVAPTVGAKVFGPEGNEVGTVESVQGDVITVSTGTARAGLPKSAFAVREKGLTIGMTKAQLEAAISGAAAQTDAAKDATLVVGAAIKSSDGVALGTVSKVEGDDVTVTLSDGSNAVLKKSYIGLTADQSLALGMTAADFAQATQAAGTAQASADASAPPSSEENAATVAE</sequence>
<feature type="region of interest" description="Disordered" evidence="1">
    <location>
        <begin position="195"/>
        <end position="217"/>
    </location>
</feature>
<evidence type="ECO:0000256" key="2">
    <source>
        <dbReference type="SAM" id="SignalP"/>
    </source>
</evidence>
<reference evidence="3" key="1">
    <citation type="journal article" date="2014" name="Int. J. Syst. Evol. Microbiol.">
        <title>Complete genome sequence of Corynebacterium casei LMG S-19264T (=DSM 44701T), isolated from a smear-ripened cheese.</title>
        <authorList>
            <consortium name="US DOE Joint Genome Institute (JGI-PGF)"/>
            <person name="Walter F."/>
            <person name="Albersmeier A."/>
            <person name="Kalinowski J."/>
            <person name="Ruckert C."/>
        </authorList>
    </citation>
    <scope>NUCLEOTIDE SEQUENCE</scope>
    <source>
        <strain evidence="3">CGMCC 1.15095</strain>
    </source>
</reference>
<proteinExistence type="predicted"/>
<evidence type="ECO:0000313" key="4">
    <source>
        <dbReference type="Proteomes" id="UP000608154"/>
    </source>
</evidence>
<dbReference type="Proteomes" id="UP000608154">
    <property type="component" value="Unassembled WGS sequence"/>
</dbReference>
<comment type="caution">
    <text evidence="3">The sequence shown here is derived from an EMBL/GenBank/DDBJ whole genome shotgun (WGS) entry which is preliminary data.</text>
</comment>